<evidence type="ECO:0000313" key="2">
    <source>
        <dbReference type="Proteomes" id="UP000573327"/>
    </source>
</evidence>
<dbReference type="RefSeq" id="WP_184922829.1">
    <property type="nucleotide sequence ID" value="NZ_JACHJR010000001.1"/>
</dbReference>
<dbReference type="EMBL" id="JACHJR010000001">
    <property type="protein sequence ID" value="MBB4951103.1"/>
    <property type="molecule type" value="Genomic_DNA"/>
</dbReference>
<name>A0A7W7WLB3_9ACTN</name>
<proteinExistence type="predicted"/>
<gene>
    <name evidence="1" type="ORF">F4556_006638</name>
</gene>
<sequence length="124" mass="13748">MAGPVLRALHGGRAVTPEERFIVEELEPDEKGRPGWGLRDQVTSELVLAGGETDRYGTPFQARMHIQSHWYHAQRLAAVDDHIDLFVAEAAHRRNGQLLPPGEPLFAPARRVRRAIPSPEATSA</sequence>
<evidence type="ECO:0000313" key="1">
    <source>
        <dbReference type="EMBL" id="MBB4951103.1"/>
    </source>
</evidence>
<accession>A0A7W7WLB3</accession>
<protein>
    <submittedName>
        <fullName evidence="1">Uncharacterized protein</fullName>
    </submittedName>
</protein>
<organism evidence="1 2">
    <name type="scientific">Kitasatospora gansuensis</name>
    <dbReference type="NCBI Taxonomy" id="258050"/>
    <lineage>
        <taxon>Bacteria</taxon>
        <taxon>Bacillati</taxon>
        <taxon>Actinomycetota</taxon>
        <taxon>Actinomycetes</taxon>
        <taxon>Kitasatosporales</taxon>
        <taxon>Streptomycetaceae</taxon>
        <taxon>Kitasatospora</taxon>
    </lineage>
</organism>
<reference evidence="1 2" key="1">
    <citation type="submission" date="2020-08" db="EMBL/GenBank/DDBJ databases">
        <title>Sequencing the genomes of 1000 actinobacteria strains.</title>
        <authorList>
            <person name="Klenk H.-P."/>
        </authorList>
    </citation>
    <scope>NUCLEOTIDE SEQUENCE [LARGE SCALE GENOMIC DNA]</scope>
    <source>
        <strain evidence="1 2">DSM 44786</strain>
    </source>
</reference>
<comment type="caution">
    <text evidence="1">The sequence shown here is derived from an EMBL/GenBank/DDBJ whole genome shotgun (WGS) entry which is preliminary data.</text>
</comment>
<dbReference type="Proteomes" id="UP000573327">
    <property type="component" value="Unassembled WGS sequence"/>
</dbReference>
<keyword evidence="2" id="KW-1185">Reference proteome</keyword>
<dbReference type="AlphaFoldDB" id="A0A7W7WLB3"/>